<dbReference type="AlphaFoldDB" id="A0A8X8VXU4"/>
<dbReference type="InterPro" id="IPR044290">
    <property type="entry name" value="RRA1/2/3"/>
</dbReference>
<keyword evidence="2" id="KW-0961">Cell wall biogenesis/degradation</keyword>
<reference evidence="4" key="1">
    <citation type="submission" date="2018-01" db="EMBL/GenBank/DDBJ databases">
        <authorList>
            <person name="Mao J.F."/>
        </authorList>
    </citation>
    <scope>NUCLEOTIDE SEQUENCE</scope>
    <source>
        <strain evidence="4">Huo1</strain>
        <tissue evidence="4">Leaf</tissue>
    </source>
</reference>
<keyword evidence="2" id="KW-0812">Transmembrane</keyword>
<dbReference type="InterPro" id="IPR004345">
    <property type="entry name" value="TB2_DP1_HVA22"/>
</dbReference>
<dbReference type="Pfam" id="PF03407">
    <property type="entry name" value="Nucleotid_trans"/>
    <property type="match status" value="1"/>
</dbReference>
<dbReference type="GO" id="GO:0016757">
    <property type="term" value="F:glycosyltransferase activity"/>
    <property type="evidence" value="ECO:0007669"/>
    <property type="project" value="UniProtKB-KW"/>
</dbReference>
<dbReference type="PANTHER" id="PTHR46581">
    <property type="entry name" value="ARABINOSYLTRANSFERASE RRA3"/>
    <property type="match status" value="1"/>
</dbReference>
<keyword evidence="2" id="KW-0735">Signal-anchor</keyword>
<dbReference type="InterPro" id="IPR005069">
    <property type="entry name" value="Nucl-diP-sugar_transferase"/>
</dbReference>
<feature type="transmembrane region" description="Helical" evidence="2">
    <location>
        <begin position="407"/>
        <end position="426"/>
    </location>
</feature>
<evidence type="ECO:0000256" key="2">
    <source>
        <dbReference type="RuleBase" id="RU363055"/>
    </source>
</evidence>
<comment type="caution">
    <text evidence="2">Lacks conserved residue(s) required for the propagation of feature annotation.</text>
</comment>
<name>A0A8X8VXU4_SALSN</name>
<dbReference type="EC" id="2.4.2.-" evidence="2"/>
<dbReference type="Pfam" id="PF03134">
    <property type="entry name" value="TB2_DP1_HVA22"/>
    <property type="match status" value="1"/>
</dbReference>
<keyword evidence="2" id="KW-0808">Transferase</keyword>
<reference evidence="4" key="2">
    <citation type="submission" date="2020-08" db="EMBL/GenBank/DDBJ databases">
        <title>Plant Genome Project.</title>
        <authorList>
            <person name="Zhang R.-G."/>
        </authorList>
    </citation>
    <scope>NUCLEOTIDE SEQUENCE</scope>
    <source>
        <strain evidence="4">Huo1</strain>
        <tissue evidence="4">Leaf</tissue>
    </source>
</reference>
<keyword evidence="2" id="KW-1133">Transmembrane helix</keyword>
<dbReference type="Proteomes" id="UP000298416">
    <property type="component" value="Unassembled WGS sequence"/>
</dbReference>
<feature type="transmembrane region" description="Helical" evidence="2">
    <location>
        <begin position="84"/>
        <end position="103"/>
    </location>
</feature>
<comment type="similarity">
    <text evidence="1 2">Belongs to the glycosyltransferase 77 family.</text>
</comment>
<comment type="subcellular location">
    <subcellularLocation>
        <location evidence="2">Golgi apparatus membrane</location>
        <topology evidence="2">Single-pass type II membrane protein</topology>
    </subcellularLocation>
</comment>
<evidence type="ECO:0000313" key="4">
    <source>
        <dbReference type="EMBL" id="KAG6384379.1"/>
    </source>
</evidence>
<dbReference type="InterPro" id="IPR029044">
    <property type="entry name" value="Nucleotide-diphossugar_trans"/>
</dbReference>
<dbReference type="GO" id="GO:0071555">
    <property type="term" value="P:cell wall organization"/>
    <property type="evidence" value="ECO:0007669"/>
    <property type="project" value="UniProtKB-KW"/>
</dbReference>
<sequence length="1192" mass="137274">MAYKIVRMNEFKDQVCKSWFAPVGSANDYPFCQNGSFMESSLVAVAHFYSWVLTHPVSQKESEKLKKKQMKPDFLDMVPWTSAYLFKTVFDLLVSVAVFVGRFDMRMMQAAMSKVEDAAKQYDLLYDQFSEHDELWYPNPSAFTYERRLFRPFEDALHPPLWYKEEHIAANKPELPYWFDGLQTFMRYICHKSWLGGWFMPQKKSYFALQLPKRWWVFGLDLALHSDIDVYQFKFFSELIKEKVGDCDSVIIMTHEPNWLLDWYWDDVTGKNVSHLIRDHLKGRCKLRVAGDLHHYMGNSHVPSEEPAYIALGNILKFRKKNWQFDFIGGIIYFLLAFSMFPQCKLDHILQDDTFSGHLKSFFRSVWDAFIYMLGHSYVSLAGAFFLLVTAVTFVPSKLPRKRKFTVGILHFSAHLSAALILMLLLELGIDTCIRHKLLATSAFDIPEAFSSLRTANYKSFTRFHINLKGDLEVFTLAVDKVPKEWKLDPSWEGESKQPPDLSHHQWRSRSCQHDPVNTVKIVDHFVIEQTKAVVVVGLRLLLCPLGSNIVVRTACCSVGVVLPVYSTFKAIESKDQDDQHKWLVYWAAYGSFTVAETFTDKLLYWCPFYYHLKFAFLVWLQLPSVEVGLSKINPVLFGFVKWALQLSLYGAVVIGGLVFGQYHILLVYICVSIAMGASVLYTNYLRAFLQKHQARLDQIVIFFRSEMVKFASKHEAEIQQSRIGEKVMLGGRRETALMKKEGGKSRIAAAIFVGILLGCVFAFFYPGGFFVLSSTPLSRRRVGRLRSRGNEVMEFERGKSIAVFSNLMLTFEELFSRTMSNFILPLNDLSARVERQVKELTEKLGFAEQGKDSAQKQVMVLGKQQKAGPFGTVKALRTNPAVVPDESVNPKLAKLLEKVAVNHEIIVTLANSNVKDMLEVWFTNIKRVGIPNYLVFALDEEIYNLCLANGVPVYKKDVEEINEDKNFESIARTGGNHAVSGLKFRILREFLQMGYSVLLSDVDIVYLQNPFEHLYRDSDVESMTDGHNNMTAYGYNDVFDEPEMGWARYAHTMRIWVYNSGFFYIRPTIPSIELLDRVASRLARENAWDQAVFNEELFYPSHPGYEGLHASRRTMDHYLFMNSKVLFKTVRKDSQLRKLKPVVIHVNYHPDKLWRMNAVVDYYVNGKQDALDPFPDGLILVETKNVSTSMS</sequence>
<feature type="domain" description="Nucleotide-diphospho-sugar transferase" evidence="3">
    <location>
        <begin position="931"/>
        <end position="1153"/>
    </location>
</feature>
<protein>
    <recommendedName>
        <fullName evidence="2">Glycosyltransferase</fullName>
        <ecNumber evidence="2">2.4.2.-</ecNumber>
    </recommendedName>
</protein>
<feature type="transmembrane region" description="Helical" evidence="2">
    <location>
        <begin position="666"/>
        <end position="686"/>
    </location>
</feature>
<keyword evidence="2" id="KW-0472">Membrane</keyword>
<keyword evidence="2" id="KW-0333">Golgi apparatus</keyword>
<dbReference type="GO" id="GO:0000139">
    <property type="term" value="C:Golgi membrane"/>
    <property type="evidence" value="ECO:0007669"/>
    <property type="project" value="UniProtKB-SubCell"/>
</dbReference>
<accession>A0A8X8VXU4</accession>
<comment type="caution">
    <text evidence="4">The sequence shown here is derived from an EMBL/GenBank/DDBJ whole genome shotgun (WGS) entry which is preliminary data.</text>
</comment>
<feature type="transmembrane region" description="Helical" evidence="2">
    <location>
        <begin position="748"/>
        <end position="773"/>
    </location>
</feature>
<proteinExistence type="inferred from homology"/>
<keyword evidence="5" id="KW-1185">Reference proteome</keyword>
<gene>
    <name evidence="4" type="ORF">SASPL_155807</name>
</gene>
<evidence type="ECO:0000256" key="1">
    <source>
        <dbReference type="ARBA" id="ARBA00007033"/>
    </source>
</evidence>
<dbReference type="GO" id="GO:0080147">
    <property type="term" value="P:root hair cell development"/>
    <property type="evidence" value="ECO:0007669"/>
    <property type="project" value="InterPro"/>
</dbReference>
<feature type="transmembrane region" description="Helical" evidence="2">
    <location>
        <begin position="369"/>
        <end position="395"/>
    </location>
</feature>
<dbReference type="InterPro" id="IPR029052">
    <property type="entry name" value="Metallo-depent_PP-like"/>
</dbReference>
<dbReference type="SUPFAM" id="SSF53448">
    <property type="entry name" value="Nucleotide-diphospho-sugar transferases"/>
    <property type="match status" value="1"/>
</dbReference>
<evidence type="ECO:0000313" key="5">
    <source>
        <dbReference type="Proteomes" id="UP000298416"/>
    </source>
</evidence>
<evidence type="ECO:0000259" key="3">
    <source>
        <dbReference type="Pfam" id="PF03407"/>
    </source>
</evidence>
<feature type="transmembrane region" description="Helical" evidence="2">
    <location>
        <begin position="635"/>
        <end position="660"/>
    </location>
</feature>
<dbReference type="SUPFAM" id="SSF56300">
    <property type="entry name" value="Metallo-dependent phosphatases"/>
    <property type="match status" value="1"/>
</dbReference>
<dbReference type="EMBL" id="PNBA02000146">
    <property type="protein sequence ID" value="KAG6384379.1"/>
    <property type="molecule type" value="Genomic_DNA"/>
</dbReference>
<keyword evidence="2" id="KW-0328">Glycosyltransferase</keyword>
<organism evidence="4">
    <name type="scientific">Salvia splendens</name>
    <name type="common">Scarlet sage</name>
    <dbReference type="NCBI Taxonomy" id="180675"/>
    <lineage>
        <taxon>Eukaryota</taxon>
        <taxon>Viridiplantae</taxon>
        <taxon>Streptophyta</taxon>
        <taxon>Embryophyta</taxon>
        <taxon>Tracheophyta</taxon>
        <taxon>Spermatophyta</taxon>
        <taxon>Magnoliopsida</taxon>
        <taxon>eudicotyledons</taxon>
        <taxon>Gunneridae</taxon>
        <taxon>Pentapetalae</taxon>
        <taxon>asterids</taxon>
        <taxon>lamiids</taxon>
        <taxon>Lamiales</taxon>
        <taxon>Lamiaceae</taxon>
        <taxon>Nepetoideae</taxon>
        <taxon>Mentheae</taxon>
        <taxon>Salviinae</taxon>
        <taxon>Salvia</taxon>
        <taxon>Salvia subgen. Calosphace</taxon>
        <taxon>core Calosphace</taxon>
    </lineage>
</organism>
<feature type="transmembrane region" description="Helical" evidence="2">
    <location>
        <begin position="323"/>
        <end position="341"/>
    </location>
</feature>
<dbReference type="PANTHER" id="PTHR46581:SF3">
    <property type="entry name" value="ARABINOSYLTRANSFERASE RRA3"/>
    <property type="match status" value="1"/>
</dbReference>